<evidence type="ECO:0000313" key="10">
    <source>
        <dbReference type="Proteomes" id="UP000809789"/>
    </source>
</evidence>
<gene>
    <name evidence="9" type="ORF">KVT40_009201</name>
</gene>
<dbReference type="PROSITE" id="PS50066">
    <property type="entry name" value="MADS_BOX_2"/>
    <property type="match status" value="1"/>
</dbReference>
<feature type="domain" description="MADS-box" evidence="8">
    <location>
        <begin position="131"/>
        <end position="191"/>
    </location>
</feature>
<feature type="compositionally biased region" description="Low complexity" evidence="7">
    <location>
        <begin position="489"/>
        <end position="501"/>
    </location>
</feature>
<sequence length="693" mass="75920">MPPSPLPRVWKPESRSLPSSKNSTPSSQFPPPKRFCSIAVSQPPRDWLNCVSAFNTAKASHSRLDCLPAGRYFDDCSPSLVLRPTILTARDLQFPQELSLLFDHPLLRNQHRPASRPLTRPVGCSPRLFTMGRRKIEIRPIKDDRNRSVTFLKRKGGLFKKAYELGVLCSVDVAVIIFGHNKKLYEYSSGDINDTIGRFQYYAGAHEHKGPEDFAGKGGGDDDEDEDVDIGSPPPDSHSPPEPAQMTHNLHHQPGLQHIRHATPSASPPMPNGNIPMQHRASPQPRHMSRPNSRTAMPPRPSNLAPPQFTPPQAHMAQPGHGYSQGQQYYNPQQHPNIPRGHPTPPYPTPAHTQMQYAYMQDQRRQSVPPGYPPQHPGQQHPAQHIPPPHPSPQPHLQPPDQESLSRRHTPQPPNDNHYASPPIPQPKPLSQARNNSIFTPIEDSRSLLAMHWGAPPTSEAPNEIRPQTLDVNTQPNDRINGSSPLPPQSAQSALSAQSAPYPMSNIPHRTNSTSPLPTLAPPSRSSTMQSEARRPRLKVQIPSEASDSEPTAGVSAVETATGGPQSVPPNKGVVLPPPSPSAGNPLLSAGASGPPNPFARPAPPAASSLNRELETPLSALPSRVMEGNMLPSPSDIWGSMFSRSNNDNMMPSPLNFQPTPIATNGSSFRDDPDDRKRRADAELANNEKRIRT</sequence>
<keyword evidence="10" id="KW-1185">Reference proteome</keyword>
<dbReference type="OrthoDB" id="1898716at2759"/>
<evidence type="ECO:0000256" key="7">
    <source>
        <dbReference type="SAM" id="MobiDB-lite"/>
    </source>
</evidence>
<dbReference type="AlphaFoldDB" id="A0A8K0PA58"/>
<comment type="similarity">
    <text evidence="6">Belongs to the MEF2 family.</text>
</comment>
<proteinExistence type="inferred from homology"/>
<dbReference type="GO" id="GO:0045944">
    <property type="term" value="P:positive regulation of transcription by RNA polymerase II"/>
    <property type="evidence" value="ECO:0007669"/>
    <property type="project" value="InterPro"/>
</dbReference>
<feature type="compositionally biased region" description="Pro residues" evidence="7">
    <location>
        <begin position="385"/>
        <end position="398"/>
    </location>
</feature>
<evidence type="ECO:0000256" key="1">
    <source>
        <dbReference type="ARBA" id="ARBA00004123"/>
    </source>
</evidence>
<feature type="compositionally biased region" description="Pro residues" evidence="7">
    <location>
        <begin position="595"/>
        <end position="605"/>
    </location>
</feature>
<reference evidence="9" key="1">
    <citation type="submission" date="2021-07" db="EMBL/GenBank/DDBJ databases">
        <title>Elsinoe batatas strain:CRI-CJ2 Genome sequencing and assembly.</title>
        <authorList>
            <person name="Huang L."/>
        </authorList>
    </citation>
    <scope>NUCLEOTIDE SEQUENCE</scope>
    <source>
        <strain evidence="9">CRI-CJ2</strain>
    </source>
</reference>
<dbReference type="GO" id="GO:0005634">
    <property type="term" value="C:nucleus"/>
    <property type="evidence" value="ECO:0007669"/>
    <property type="project" value="UniProtKB-SubCell"/>
</dbReference>
<dbReference type="InterPro" id="IPR050142">
    <property type="entry name" value="MADS-box/MEF2_TF"/>
</dbReference>
<feature type="compositionally biased region" description="Polar residues" evidence="7">
    <location>
        <begin position="470"/>
        <end position="482"/>
    </location>
</feature>
<comment type="caution">
    <text evidence="9">The sequence shown here is derived from an EMBL/GenBank/DDBJ whole genome shotgun (WGS) entry which is preliminary data.</text>
</comment>
<dbReference type="GO" id="GO:0008301">
    <property type="term" value="F:DNA binding, bending"/>
    <property type="evidence" value="ECO:0007669"/>
    <property type="project" value="UniProtKB-ARBA"/>
</dbReference>
<evidence type="ECO:0000313" key="9">
    <source>
        <dbReference type="EMBL" id="KAG8624225.1"/>
    </source>
</evidence>
<feature type="region of interest" description="Disordered" evidence="7">
    <location>
        <begin position="1"/>
        <end position="31"/>
    </location>
</feature>
<evidence type="ECO:0000259" key="8">
    <source>
        <dbReference type="PROSITE" id="PS50066"/>
    </source>
</evidence>
<evidence type="ECO:0000256" key="5">
    <source>
        <dbReference type="ARBA" id="ARBA00023242"/>
    </source>
</evidence>
<dbReference type="Pfam" id="PF00319">
    <property type="entry name" value="SRF-TF"/>
    <property type="match status" value="1"/>
</dbReference>
<evidence type="ECO:0000256" key="6">
    <source>
        <dbReference type="ARBA" id="ARBA00025805"/>
    </source>
</evidence>
<accession>A0A8K0PA58</accession>
<dbReference type="GO" id="GO:0000977">
    <property type="term" value="F:RNA polymerase II transcription regulatory region sequence-specific DNA binding"/>
    <property type="evidence" value="ECO:0007669"/>
    <property type="project" value="InterPro"/>
</dbReference>
<feature type="compositionally biased region" description="Low complexity" evidence="7">
    <location>
        <begin position="511"/>
        <end position="528"/>
    </location>
</feature>
<dbReference type="InterPro" id="IPR036879">
    <property type="entry name" value="TF_MADSbox_sf"/>
</dbReference>
<feature type="region of interest" description="Disordered" evidence="7">
    <location>
        <begin position="642"/>
        <end position="693"/>
    </location>
</feature>
<keyword evidence="3" id="KW-0238">DNA-binding</keyword>
<feature type="compositionally biased region" description="Low complexity" evidence="7">
    <location>
        <begin position="15"/>
        <end position="27"/>
    </location>
</feature>
<dbReference type="EMBL" id="JAESVG020000010">
    <property type="protein sequence ID" value="KAG8624225.1"/>
    <property type="molecule type" value="Genomic_DNA"/>
</dbReference>
<dbReference type="CDD" id="cd00265">
    <property type="entry name" value="MADS_MEF2_like"/>
    <property type="match status" value="1"/>
</dbReference>
<dbReference type="Proteomes" id="UP000809789">
    <property type="component" value="Unassembled WGS sequence"/>
</dbReference>
<comment type="subcellular location">
    <subcellularLocation>
        <location evidence="1">Nucleus</location>
    </subcellularLocation>
</comment>
<feature type="compositionally biased region" description="Polar residues" evidence="7">
    <location>
        <begin position="642"/>
        <end position="668"/>
    </location>
</feature>
<dbReference type="PANTHER" id="PTHR48019">
    <property type="entry name" value="SERUM RESPONSE FACTOR HOMOLOG"/>
    <property type="match status" value="1"/>
</dbReference>
<dbReference type="FunFam" id="3.40.1810.10:FF:000013">
    <property type="entry name" value="Transcription factor, MADS-box"/>
    <property type="match status" value="1"/>
</dbReference>
<feature type="compositionally biased region" description="Pro residues" evidence="7">
    <location>
        <begin position="232"/>
        <end position="243"/>
    </location>
</feature>
<name>A0A8K0PA58_9PEZI</name>
<dbReference type="GO" id="GO:0046983">
    <property type="term" value="F:protein dimerization activity"/>
    <property type="evidence" value="ECO:0007669"/>
    <property type="project" value="InterPro"/>
</dbReference>
<evidence type="ECO:0000256" key="4">
    <source>
        <dbReference type="ARBA" id="ARBA00023163"/>
    </source>
</evidence>
<dbReference type="InterPro" id="IPR002100">
    <property type="entry name" value="TF_MADSbox"/>
</dbReference>
<dbReference type="SMART" id="SM00432">
    <property type="entry name" value="MADS"/>
    <property type="match status" value="1"/>
</dbReference>
<dbReference type="InterPro" id="IPR033896">
    <property type="entry name" value="MEF2-like_N"/>
</dbReference>
<keyword evidence="5" id="KW-0539">Nucleus</keyword>
<dbReference type="PRINTS" id="PR00404">
    <property type="entry name" value="MADSDOMAIN"/>
</dbReference>
<dbReference type="Gene3D" id="3.40.1810.10">
    <property type="entry name" value="Transcription factor, MADS-box"/>
    <property type="match status" value="1"/>
</dbReference>
<keyword evidence="4" id="KW-0804">Transcription</keyword>
<keyword evidence="2" id="KW-0805">Transcription regulation</keyword>
<dbReference type="GO" id="GO:0033554">
    <property type="term" value="P:cellular response to stress"/>
    <property type="evidence" value="ECO:0007669"/>
    <property type="project" value="UniProtKB-ARBA"/>
</dbReference>
<organism evidence="9 10">
    <name type="scientific">Elsinoe batatas</name>
    <dbReference type="NCBI Taxonomy" id="2601811"/>
    <lineage>
        <taxon>Eukaryota</taxon>
        <taxon>Fungi</taxon>
        <taxon>Dikarya</taxon>
        <taxon>Ascomycota</taxon>
        <taxon>Pezizomycotina</taxon>
        <taxon>Dothideomycetes</taxon>
        <taxon>Dothideomycetidae</taxon>
        <taxon>Myriangiales</taxon>
        <taxon>Elsinoaceae</taxon>
        <taxon>Elsinoe</taxon>
    </lineage>
</organism>
<feature type="region of interest" description="Disordered" evidence="7">
    <location>
        <begin position="208"/>
        <end position="629"/>
    </location>
</feature>
<evidence type="ECO:0000256" key="2">
    <source>
        <dbReference type="ARBA" id="ARBA00023015"/>
    </source>
</evidence>
<feature type="compositionally biased region" description="Basic and acidic residues" evidence="7">
    <location>
        <begin position="669"/>
        <end position="693"/>
    </location>
</feature>
<feature type="compositionally biased region" description="Polar residues" evidence="7">
    <location>
        <begin position="324"/>
        <end position="336"/>
    </location>
</feature>
<dbReference type="SUPFAM" id="SSF55455">
    <property type="entry name" value="SRF-like"/>
    <property type="match status" value="1"/>
</dbReference>
<protein>
    <recommendedName>
        <fullName evidence="8">MADS-box domain-containing protein</fullName>
    </recommendedName>
</protein>
<evidence type="ECO:0000256" key="3">
    <source>
        <dbReference type="ARBA" id="ARBA00023125"/>
    </source>
</evidence>